<dbReference type="PANTHER" id="PTHR17985:SF22">
    <property type="entry name" value="OS04G0564500 PROTEIN"/>
    <property type="match status" value="1"/>
</dbReference>
<dbReference type="GO" id="GO:0003677">
    <property type="term" value="F:DNA binding"/>
    <property type="evidence" value="ECO:0007669"/>
    <property type="project" value="UniProtKB-UniRule"/>
</dbReference>
<dbReference type="CDD" id="cd22005">
    <property type="entry name" value="HMG-box_AtHMGB1-like"/>
    <property type="match status" value="1"/>
</dbReference>
<dbReference type="AlphaFoldDB" id="A0A811R0U5"/>
<dbReference type="Gene3D" id="1.10.30.10">
    <property type="entry name" value="High mobility group box domain"/>
    <property type="match status" value="1"/>
</dbReference>
<evidence type="ECO:0000259" key="3">
    <source>
        <dbReference type="PROSITE" id="PS50118"/>
    </source>
</evidence>
<comment type="caution">
    <text evidence="4">The sequence shown here is derived from an EMBL/GenBank/DDBJ whole genome shotgun (WGS) entry which is preliminary data.</text>
</comment>
<evidence type="ECO:0000313" key="4">
    <source>
        <dbReference type="EMBL" id="CAD6262685.1"/>
    </source>
</evidence>
<dbReference type="InterPro" id="IPR008551">
    <property type="entry name" value="TANGO2"/>
</dbReference>
<evidence type="ECO:0000313" key="5">
    <source>
        <dbReference type="Proteomes" id="UP000604825"/>
    </source>
</evidence>
<feature type="compositionally biased region" description="Basic and acidic residues" evidence="2">
    <location>
        <begin position="305"/>
        <end position="349"/>
    </location>
</feature>
<dbReference type="OrthoDB" id="191601at2759"/>
<dbReference type="PANTHER" id="PTHR17985">
    <property type="entry name" value="SER/THR-RICH PROTEIN T10 IN DGCR REGION"/>
    <property type="match status" value="1"/>
</dbReference>
<dbReference type="SUPFAM" id="SSF47095">
    <property type="entry name" value="HMG-box"/>
    <property type="match status" value="1"/>
</dbReference>
<dbReference type="Pfam" id="PF05742">
    <property type="entry name" value="TANGO2"/>
    <property type="match status" value="1"/>
</dbReference>
<dbReference type="Pfam" id="PF00505">
    <property type="entry name" value="HMG_box"/>
    <property type="match status" value="1"/>
</dbReference>
<dbReference type="GO" id="GO:0005634">
    <property type="term" value="C:nucleus"/>
    <property type="evidence" value="ECO:0007669"/>
    <property type="project" value="UniProtKB-UniRule"/>
</dbReference>
<feature type="compositionally biased region" description="Acidic residues" evidence="2">
    <location>
        <begin position="350"/>
        <end position="364"/>
    </location>
</feature>
<protein>
    <recommendedName>
        <fullName evidence="3">HMG box domain-containing protein</fullName>
    </recommendedName>
</protein>
<dbReference type="EMBL" id="CAJGYO010000012">
    <property type="protein sequence ID" value="CAD6262685.1"/>
    <property type="molecule type" value="Genomic_DNA"/>
</dbReference>
<dbReference type="SMART" id="SM00398">
    <property type="entry name" value="HMG"/>
    <property type="match status" value="1"/>
</dbReference>
<dbReference type="InterPro" id="IPR036910">
    <property type="entry name" value="HMG_box_dom_sf"/>
</dbReference>
<reference evidence="4" key="1">
    <citation type="submission" date="2020-10" db="EMBL/GenBank/DDBJ databases">
        <authorList>
            <person name="Han B."/>
            <person name="Lu T."/>
            <person name="Zhao Q."/>
            <person name="Huang X."/>
            <person name="Zhao Y."/>
        </authorList>
    </citation>
    <scope>NUCLEOTIDE SEQUENCE</scope>
</reference>
<keyword evidence="1" id="KW-0238">DNA-binding</keyword>
<feature type="region of interest" description="Disordered" evidence="2">
    <location>
        <begin position="305"/>
        <end position="364"/>
    </location>
</feature>
<gene>
    <name evidence="4" type="ORF">NCGR_LOCUS46021</name>
</gene>
<keyword evidence="1" id="KW-0539">Nucleus</keyword>
<sequence length="364" mass="40534">MCIAAWAWQCHPTHRLLLLFNRDEYHSRQTQPAQWWAAGEDSKEILGGRDELGGGTWMGCTRDGKVAFLTNVREPSSLIGAPTRGQLPVRFLQGSHGPLEYATEIAKEANQYNGFNLILADVNSGTMVYISNRPGGVPVIQTVAPGLHVLSNAAIDSPWPKAMRLGQSFKRYLATHDDAEDSLKQMVEELMMDTARPDRSMMPDTGVDPEWEYKLSSIFIDTAKEQARYGTRSMVALAAKLEGEVTFYERFKATGAKRKKAGGAKRGLTPFFVFLAEFRPQYLEKHPELKGVKVVSKAAGEKWRSMSDEEKAKYGASKKQDDKASKKESTSSKKAKTDGREGEEAVKSEVEDDDEQDGNEDEDE</sequence>
<keyword evidence="5" id="KW-1185">Reference proteome</keyword>
<evidence type="ECO:0000256" key="2">
    <source>
        <dbReference type="SAM" id="MobiDB-lite"/>
    </source>
</evidence>
<dbReference type="Proteomes" id="UP000604825">
    <property type="component" value="Unassembled WGS sequence"/>
</dbReference>
<evidence type="ECO:0000256" key="1">
    <source>
        <dbReference type="PROSITE-ProRule" id="PRU00267"/>
    </source>
</evidence>
<proteinExistence type="predicted"/>
<feature type="domain" description="HMG box" evidence="3">
    <location>
        <begin position="264"/>
        <end position="333"/>
    </location>
</feature>
<organism evidence="4 5">
    <name type="scientific">Miscanthus lutarioriparius</name>
    <dbReference type="NCBI Taxonomy" id="422564"/>
    <lineage>
        <taxon>Eukaryota</taxon>
        <taxon>Viridiplantae</taxon>
        <taxon>Streptophyta</taxon>
        <taxon>Embryophyta</taxon>
        <taxon>Tracheophyta</taxon>
        <taxon>Spermatophyta</taxon>
        <taxon>Magnoliopsida</taxon>
        <taxon>Liliopsida</taxon>
        <taxon>Poales</taxon>
        <taxon>Poaceae</taxon>
        <taxon>PACMAD clade</taxon>
        <taxon>Panicoideae</taxon>
        <taxon>Andropogonodae</taxon>
        <taxon>Andropogoneae</taxon>
        <taxon>Saccharinae</taxon>
        <taxon>Miscanthus</taxon>
    </lineage>
</organism>
<dbReference type="PROSITE" id="PS50118">
    <property type="entry name" value="HMG_BOX_2"/>
    <property type="match status" value="1"/>
</dbReference>
<feature type="DNA-binding region" description="HMG box" evidence="1">
    <location>
        <begin position="264"/>
        <end position="333"/>
    </location>
</feature>
<name>A0A811R0U5_9POAL</name>
<accession>A0A811R0U5</accession>
<dbReference type="InterPro" id="IPR009071">
    <property type="entry name" value="HMG_box_dom"/>
</dbReference>